<evidence type="ECO:0000313" key="1">
    <source>
        <dbReference type="EMBL" id="KAF7261361.1"/>
    </source>
</evidence>
<protein>
    <submittedName>
        <fullName evidence="1">Uncharacterized protein</fullName>
    </submittedName>
</protein>
<dbReference type="AlphaFoldDB" id="A0A8S9Z8B2"/>
<reference evidence="1" key="1">
    <citation type="submission" date="2019-07" db="EMBL/GenBank/DDBJ databases">
        <title>Annotation for the trematode Paragonimus miyazaki's.</title>
        <authorList>
            <person name="Choi Y.-J."/>
        </authorList>
    </citation>
    <scope>NUCLEOTIDE SEQUENCE</scope>
    <source>
        <strain evidence="1">Japan</strain>
    </source>
</reference>
<sequence>MCPIAKFQLSASRNRTWSVIALVEGLDFVHGELDLKAEEINITNHSGSGKSNYSGLEVCNLPSRRVTANSRHVPNATARKLLLESPTSEKRCPPVSTLPLTLVRRCNGQPER</sequence>
<accession>A0A8S9Z8B2</accession>
<keyword evidence="2" id="KW-1185">Reference proteome</keyword>
<evidence type="ECO:0000313" key="2">
    <source>
        <dbReference type="Proteomes" id="UP000822476"/>
    </source>
</evidence>
<name>A0A8S9Z8B2_9TREM</name>
<gene>
    <name evidence="1" type="ORF">EG68_01250</name>
</gene>
<proteinExistence type="predicted"/>
<organism evidence="1 2">
    <name type="scientific">Paragonimus skrjabini miyazakii</name>
    <dbReference type="NCBI Taxonomy" id="59628"/>
    <lineage>
        <taxon>Eukaryota</taxon>
        <taxon>Metazoa</taxon>
        <taxon>Spiralia</taxon>
        <taxon>Lophotrochozoa</taxon>
        <taxon>Platyhelminthes</taxon>
        <taxon>Trematoda</taxon>
        <taxon>Digenea</taxon>
        <taxon>Plagiorchiida</taxon>
        <taxon>Troglotremata</taxon>
        <taxon>Troglotrematidae</taxon>
        <taxon>Paragonimus</taxon>
    </lineage>
</organism>
<dbReference type="EMBL" id="JTDE01000407">
    <property type="protein sequence ID" value="KAF7261361.1"/>
    <property type="molecule type" value="Genomic_DNA"/>
</dbReference>
<dbReference type="Proteomes" id="UP000822476">
    <property type="component" value="Unassembled WGS sequence"/>
</dbReference>
<comment type="caution">
    <text evidence="1">The sequence shown here is derived from an EMBL/GenBank/DDBJ whole genome shotgun (WGS) entry which is preliminary data.</text>
</comment>